<comment type="caution">
    <text evidence="8">The sequence shown here is derived from an EMBL/GenBank/DDBJ whole genome shotgun (WGS) entry which is preliminary data.</text>
</comment>
<dbReference type="SUPFAM" id="SSF46785">
    <property type="entry name" value="Winged helix' DNA-binding domain"/>
    <property type="match status" value="1"/>
</dbReference>
<evidence type="ECO:0000256" key="6">
    <source>
        <dbReference type="ARBA" id="ARBA00023163"/>
    </source>
</evidence>
<evidence type="ECO:0000256" key="5">
    <source>
        <dbReference type="ARBA" id="ARBA00023125"/>
    </source>
</evidence>
<keyword evidence="4" id="KW-0805">Transcription regulation</keyword>
<organism evidence="8 9">
    <name type="scientific">candidate division WS6 bacterium OLB20</name>
    <dbReference type="NCBI Taxonomy" id="1617426"/>
    <lineage>
        <taxon>Bacteria</taxon>
        <taxon>Candidatus Dojkabacteria</taxon>
    </lineage>
</organism>
<dbReference type="PANTHER" id="PTHR33202:SF7">
    <property type="entry name" value="FERRIC UPTAKE REGULATION PROTEIN"/>
    <property type="match status" value="1"/>
</dbReference>
<feature type="binding site" evidence="7">
    <location>
        <position position="77"/>
    </location>
    <ligand>
        <name>Zn(2+)</name>
        <dbReference type="ChEBI" id="CHEBI:29105"/>
    </ligand>
</feature>
<evidence type="ECO:0000256" key="4">
    <source>
        <dbReference type="ARBA" id="ARBA00023015"/>
    </source>
</evidence>
<name>A0A136LXJ2_9BACT</name>
<feature type="binding site" evidence="7">
    <location>
        <position position="112"/>
    </location>
    <ligand>
        <name>Zn(2+)</name>
        <dbReference type="ChEBI" id="CHEBI:29105"/>
    </ligand>
</feature>
<gene>
    <name evidence="8" type="primary">perR</name>
    <name evidence="8" type="ORF">TR69_WS6001000375</name>
</gene>
<dbReference type="AlphaFoldDB" id="A0A136LXJ2"/>
<dbReference type="GO" id="GO:1900376">
    <property type="term" value="P:regulation of secondary metabolite biosynthetic process"/>
    <property type="evidence" value="ECO:0007669"/>
    <property type="project" value="TreeGrafter"/>
</dbReference>
<feature type="binding site" evidence="7">
    <location>
        <position position="74"/>
    </location>
    <ligand>
        <name>Zn(2+)</name>
        <dbReference type="ChEBI" id="CHEBI:29105"/>
    </ligand>
</feature>
<dbReference type="Gene3D" id="3.30.1490.190">
    <property type="match status" value="1"/>
</dbReference>
<dbReference type="GO" id="GO:0003700">
    <property type="term" value="F:DNA-binding transcription factor activity"/>
    <property type="evidence" value="ECO:0007669"/>
    <property type="project" value="InterPro"/>
</dbReference>
<reference evidence="8 9" key="1">
    <citation type="submission" date="2015-02" db="EMBL/GenBank/DDBJ databases">
        <title>Improved understanding of the partial-nitritation anammox process through 23 genomes representing the majority of the microbial community.</title>
        <authorList>
            <person name="Speth D.R."/>
            <person name="In T Zandt M."/>
            <person name="Guerrero Cruz S."/>
            <person name="Jetten M.S."/>
            <person name="Dutilh B.E."/>
        </authorList>
    </citation>
    <scope>NUCLEOTIDE SEQUENCE [LARGE SCALE GENOMIC DNA]</scope>
    <source>
        <strain evidence="8">OLB20</strain>
    </source>
</reference>
<evidence type="ECO:0000256" key="1">
    <source>
        <dbReference type="ARBA" id="ARBA00007957"/>
    </source>
</evidence>
<dbReference type="PANTHER" id="PTHR33202">
    <property type="entry name" value="ZINC UPTAKE REGULATION PROTEIN"/>
    <property type="match status" value="1"/>
</dbReference>
<dbReference type="InterPro" id="IPR036388">
    <property type="entry name" value="WH-like_DNA-bd_sf"/>
</dbReference>
<dbReference type="Proteomes" id="UP000070457">
    <property type="component" value="Unassembled WGS sequence"/>
</dbReference>
<dbReference type="GO" id="GO:0008270">
    <property type="term" value="F:zinc ion binding"/>
    <property type="evidence" value="ECO:0007669"/>
    <property type="project" value="TreeGrafter"/>
</dbReference>
<keyword evidence="7" id="KW-0479">Metal-binding</keyword>
<evidence type="ECO:0000313" key="9">
    <source>
        <dbReference type="Proteomes" id="UP000070457"/>
    </source>
</evidence>
<evidence type="ECO:0000256" key="3">
    <source>
        <dbReference type="ARBA" id="ARBA00022833"/>
    </source>
</evidence>
<keyword evidence="3 7" id="KW-0862">Zinc</keyword>
<dbReference type="InterPro" id="IPR043135">
    <property type="entry name" value="Fur_C"/>
</dbReference>
<protein>
    <submittedName>
        <fullName evidence="8">Peroxide operon regulator</fullName>
    </submittedName>
</protein>
<evidence type="ECO:0000256" key="7">
    <source>
        <dbReference type="PIRSR" id="PIRSR602481-1"/>
    </source>
</evidence>
<dbReference type="GO" id="GO:0000976">
    <property type="term" value="F:transcription cis-regulatory region binding"/>
    <property type="evidence" value="ECO:0007669"/>
    <property type="project" value="TreeGrafter"/>
</dbReference>
<dbReference type="InterPro" id="IPR002481">
    <property type="entry name" value="FUR"/>
</dbReference>
<dbReference type="GO" id="GO:0045892">
    <property type="term" value="P:negative regulation of DNA-templated transcription"/>
    <property type="evidence" value="ECO:0007669"/>
    <property type="project" value="TreeGrafter"/>
</dbReference>
<dbReference type="InterPro" id="IPR036390">
    <property type="entry name" value="WH_DNA-bd_sf"/>
</dbReference>
<accession>A0A136LXJ2</accession>
<dbReference type="STRING" id="1617426.TR69_WS6001000375"/>
<dbReference type="Gene3D" id="1.10.10.10">
    <property type="entry name" value="Winged helix-like DNA-binding domain superfamily/Winged helix DNA-binding domain"/>
    <property type="match status" value="1"/>
</dbReference>
<dbReference type="EMBL" id="JYNZ01000003">
    <property type="protein sequence ID" value="KXK26372.1"/>
    <property type="molecule type" value="Genomic_DNA"/>
</dbReference>
<proteinExistence type="inferred from homology"/>
<evidence type="ECO:0000313" key="8">
    <source>
        <dbReference type="EMBL" id="KXK26372.1"/>
    </source>
</evidence>
<dbReference type="Pfam" id="PF01475">
    <property type="entry name" value="FUR"/>
    <property type="match status" value="1"/>
</dbReference>
<keyword evidence="5" id="KW-0238">DNA-binding</keyword>
<comment type="cofactor">
    <cofactor evidence="7">
        <name>Zn(2+)</name>
        <dbReference type="ChEBI" id="CHEBI:29105"/>
    </cofactor>
    <text evidence="7">Binds 1 zinc ion per subunit.</text>
</comment>
<evidence type="ECO:0000256" key="2">
    <source>
        <dbReference type="ARBA" id="ARBA00022491"/>
    </source>
</evidence>
<dbReference type="CDD" id="cd07153">
    <property type="entry name" value="Fur_like"/>
    <property type="match status" value="1"/>
</dbReference>
<keyword evidence="2" id="KW-0678">Repressor</keyword>
<keyword evidence="6" id="KW-0804">Transcription</keyword>
<comment type="similarity">
    <text evidence="1">Belongs to the Fur family.</text>
</comment>
<sequence length="113" mass="12950">MRNTKSRQQLLKILEKGGAFSAAKLHELLPGMDLATIYRNLNLFTQEGITREILVKKGESMFELIRDDHQHALCNNCGKLLHVSFDKQRLIDAIDIKDFEVDDLELTIRGHCT</sequence>